<evidence type="ECO:0000259" key="3">
    <source>
        <dbReference type="Pfam" id="PF16344"/>
    </source>
</evidence>
<evidence type="ECO:0000256" key="1">
    <source>
        <dbReference type="SAM" id="Phobius"/>
    </source>
</evidence>
<dbReference type="InterPro" id="IPR032508">
    <property type="entry name" value="FecR_C"/>
</dbReference>
<evidence type="ECO:0000313" key="4">
    <source>
        <dbReference type="EMBL" id="MFD0990063.1"/>
    </source>
</evidence>
<dbReference type="EMBL" id="JBHTJI010000001">
    <property type="protein sequence ID" value="MFD0990063.1"/>
    <property type="molecule type" value="Genomic_DNA"/>
</dbReference>
<comment type="caution">
    <text evidence="4">The sequence shown here is derived from an EMBL/GenBank/DDBJ whole genome shotgun (WGS) entry which is preliminary data.</text>
</comment>
<dbReference type="InterPro" id="IPR006860">
    <property type="entry name" value="FecR"/>
</dbReference>
<gene>
    <name evidence="4" type="ORF">ACFQ1R_08145</name>
</gene>
<dbReference type="PANTHER" id="PTHR30273">
    <property type="entry name" value="PERIPLASMIC SIGNAL SENSOR AND SIGMA FACTOR ACTIVATOR FECR-RELATED"/>
    <property type="match status" value="1"/>
</dbReference>
<keyword evidence="1" id="KW-0472">Membrane</keyword>
<proteinExistence type="predicted"/>
<dbReference type="Pfam" id="PF16344">
    <property type="entry name" value="FecR_C"/>
    <property type="match status" value="1"/>
</dbReference>
<keyword evidence="5" id="KW-1185">Reference proteome</keyword>
<protein>
    <submittedName>
        <fullName evidence="4">FecR family protein</fullName>
    </submittedName>
</protein>
<evidence type="ECO:0000259" key="2">
    <source>
        <dbReference type="Pfam" id="PF04773"/>
    </source>
</evidence>
<dbReference type="PANTHER" id="PTHR30273:SF2">
    <property type="entry name" value="PROTEIN FECR"/>
    <property type="match status" value="1"/>
</dbReference>
<reference evidence="5" key="1">
    <citation type="journal article" date="2019" name="Int. J. Syst. Evol. Microbiol.">
        <title>The Global Catalogue of Microorganisms (GCM) 10K type strain sequencing project: providing services to taxonomists for standard genome sequencing and annotation.</title>
        <authorList>
            <consortium name="The Broad Institute Genomics Platform"/>
            <consortium name="The Broad Institute Genome Sequencing Center for Infectious Disease"/>
            <person name="Wu L."/>
            <person name="Ma J."/>
        </authorList>
    </citation>
    <scope>NUCLEOTIDE SEQUENCE [LARGE SCALE GENOMIC DNA]</scope>
    <source>
        <strain evidence="5">CCUG 62414</strain>
    </source>
</reference>
<feature type="domain" description="Protein FecR C-terminal" evidence="3">
    <location>
        <begin position="319"/>
        <end position="387"/>
    </location>
</feature>
<dbReference type="InterPro" id="IPR012373">
    <property type="entry name" value="Ferrdict_sens_TM"/>
</dbReference>
<feature type="transmembrane region" description="Helical" evidence="1">
    <location>
        <begin position="91"/>
        <end position="108"/>
    </location>
</feature>
<feature type="domain" description="FecR protein" evidence="2">
    <location>
        <begin position="178"/>
        <end position="273"/>
    </location>
</feature>
<name>A0ABW3JKH0_9FLAO</name>
<sequence>MTPISPSEYQIAQLIYKSIAKIITIEEQNILDAWLKNETNLALYTKIIDKNTIQDKLSIYKQIETERIYKKLESKIIKHHKKTKQLKVFRIFKYASVIIVFLGLGYMYQNGYFKSNKPFVIPNEQITLQLENGTIKVINEDGSSQVKDAKGNIIGTQNGTQIVYGNDSSEEKLTYNTLTVPYGKRFEIALSDGTTVHLNAGTSLKYPVKFLKDQNRQVFLKGEAFFKVAKDTKHPFVVNSDALNVQVLGTQFNVSSYPEDTETDVVLVEGSVNLYTTKNKDNNVLLKPGFKGSYNKNTSNNITTNPVITSIYTSWVNGELVFRNITFDNILKKMERQYNVEITNNNTVLTNEKFNASFRNEPIEKILDYFKITYNVNYSINQNKILIN</sequence>
<dbReference type="Proteomes" id="UP001597061">
    <property type="component" value="Unassembled WGS sequence"/>
</dbReference>
<evidence type="ECO:0000313" key="5">
    <source>
        <dbReference type="Proteomes" id="UP001597061"/>
    </source>
</evidence>
<organism evidence="4 5">
    <name type="scientific">Mariniflexile jejuense</name>
    <dbReference type="NCBI Taxonomy" id="1173582"/>
    <lineage>
        <taxon>Bacteria</taxon>
        <taxon>Pseudomonadati</taxon>
        <taxon>Bacteroidota</taxon>
        <taxon>Flavobacteriia</taxon>
        <taxon>Flavobacteriales</taxon>
        <taxon>Flavobacteriaceae</taxon>
        <taxon>Mariniflexile</taxon>
    </lineage>
</organism>
<accession>A0ABW3JKH0</accession>
<dbReference type="Pfam" id="PF04773">
    <property type="entry name" value="FecR"/>
    <property type="match status" value="1"/>
</dbReference>
<dbReference type="Gene3D" id="3.55.50.30">
    <property type="match status" value="1"/>
</dbReference>
<keyword evidence="1" id="KW-0812">Transmembrane</keyword>
<keyword evidence="1" id="KW-1133">Transmembrane helix</keyword>
<dbReference type="RefSeq" id="WP_379925649.1">
    <property type="nucleotide sequence ID" value="NZ_JBHTJI010000001.1"/>
</dbReference>
<dbReference type="Gene3D" id="2.60.120.1440">
    <property type="match status" value="1"/>
</dbReference>